<protein>
    <submittedName>
        <fullName evidence="1">Uncharacterized protein</fullName>
    </submittedName>
</protein>
<proteinExistence type="predicted"/>
<organism evidence="1 2">
    <name type="scientific">Dallia pectoralis</name>
    <name type="common">Alaska blackfish</name>
    <dbReference type="NCBI Taxonomy" id="75939"/>
    <lineage>
        <taxon>Eukaryota</taxon>
        <taxon>Metazoa</taxon>
        <taxon>Chordata</taxon>
        <taxon>Craniata</taxon>
        <taxon>Vertebrata</taxon>
        <taxon>Euteleostomi</taxon>
        <taxon>Actinopterygii</taxon>
        <taxon>Neopterygii</taxon>
        <taxon>Teleostei</taxon>
        <taxon>Protacanthopterygii</taxon>
        <taxon>Esociformes</taxon>
        <taxon>Umbridae</taxon>
        <taxon>Dallia</taxon>
    </lineage>
</organism>
<accession>A0ACC2GEB6</accession>
<sequence length="91" mass="10118">MTQDWSVRRSMGPFCSFTSGSLHYLTLSSNLTIPVTLYSSPCIPRSSQYPVVVEALSIPLHTSPLFSQHPLVPRTLLLCHSPELPGHQALW</sequence>
<name>A0ACC2GEB6_DALPE</name>
<dbReference type="Proteomes" id="UP001157502">
    <property type="component" value="Chromosome 14"/>
</dbReference>
<evidence type="ECO:0000313" key="1">
    <source>
        <dbReference type="EMBL" id="KAJ8002069.1"/>
    </source>
</evidence>
<reference evidence="1" key="1">
    <citation type="submission" date="2021-05" db="EMBL/GenBank/DDBJ databases">
        <authorList>
            <person name="Pan Q."/>
            <person name="Jouanno E."/>
            <person name="Zahm M."/>
            <person name="Klopp C."/>
            <person name="Cabau C."/>
            <person name="Louis A."/>
            <person name="Berthelot C."/>
            <person name="Parey E."/>
            <person name="Roest Crollius H."/>
            <person name="Montfort J."/>
            <person name="Robinson-Rechavi M."/>
            <person name="Bouchez O."/>
            <person name="Lampietro C."/>
            <person name="Lopez Roques C."/>
            <person name="Donnadieu C."/>
            <person name="Postlethwait J."/>
            <person name="Bobe J."/>
            <person name="Dillon D."/>
            <person name="Chandos A."/>
            <person name="von Hippel F."/>
            <person name="Guiguen Y."/>
        </authorList>
    </citation>
    <scope>NUCLEOTIDE SEQUENCE</scope>
    <source>
        <strain evidence="1">YG-Jan2019</strain>
    </source>
</reference>
<keyword evidence="2" id="KW-1185">Reference proteome</keyword>
<gene>
    <name evidence="1" type="ORF">DPEC_G00175970</name>
</gene>
<dbReference type="EMBL" id="CM055741">
    <property type="protein sequence ID" value="KAJ8002069.1"/>
    <property type="molecule type" value="Genomic_DNA"/>
</dbReference>
<comment type="caution">
    <text evidence="1">The sequence shown here is derived from an EMBL/GenBank/DDBJ whole genome shotgun (WGS) entry which is preliminary data.</text>
</comment>
<evidence type="ECO:0000313" key="2">
    <source>
        <dbReference type="Proteomes" id="UP001157502"/>
    </source>
</evidence>